<organism evidence="1 2">
    <name type="scientific">Symplocastrum torsivum CPER-KK1</name>
    <dbReference type="NCBI Taxonomy" id="450513"/>
    <lineage>
        <taxon>Bacteria</taxon>
        <taxon>Bacillati</taxon>
        <taxon>Cyanobacteriota</taxon>
        <taxon>Cyanophyceae</taxon>
        <taxon>Oscillatoriophycideae</taxon>
        <taxon>Oscillatoriales</taxon>
        <taxon>Microcoleaceae</taxon>
        <taxon>Symplocastrum</taxon>
    </lineage>
</organism>
<dbReference type="Pfam" id="PF13489">
    <property type="entry name" value="Methyltransf_23"/>
    <property type="match status" value="1"/>
</dbReference>
<proteinExistence type="predicted"/>
<dbReference type="GO" id="GO:0008168">
    <property type="term" value="F:methyltransferase activity"/>
    <property type="evidence" value="ECO:0007669"/>
    <property type="project" value="UniProtKB-KW"/>
</dbReference>
<dbReference type="AlphaFoldDB" id="A0A951UBB8"/>
<gene>
    <name evidence="1" type="ORF">KME25_20010</name>
</gene>
<dbReference type="Proteomes" id="UP000753908">
    <property type="component" value="Unassembled WGS sequence"/>
</dbReference>
<sequence length="244" mass="27750">MKKQLINIGRTGNKLLARFGFQIVRYVPVSGGYISAKDTVEAAAKNNQSVTDYVETMWQERGIAQQVIDCFKDFGALSPSTKRVCEIGTGTGMFAETILKSCDISQYESYEIDKDWAEWLSITYKIVSHPANGESLDCTDSNSLDLVHANGVLVYTPFLITIKYFLEISRVTKSEGFAVFDILCEECFDENLLRAWLDSPHLYPCILPKEYVKDFFTKNGFCYIGEFFRKFGIGKSLYLLFKKQ</sequence>
<name>A0A951UBB8_9CYAN</name>
<dbReference type="GO" id="GO:0032259">
    <property type="term" value="P:methylation"/>
    <property type="evidence" value="ECO:0007669"/>
    <property type="project" value="UniProtKB-KW"/>
</dbReference>
<dbReference type="Gene3D" id="3.40.50.150">
    <property type="entry name" value="Vaccinia Virus protein VP39"/>
    <property type="match status" value="1"/>
</dbReference>
<evidence type="ECO:0000313" key="2">
    <source>
        <dbReference type="Proteomes" id="UP000753908"/>
    </source>
</evidence>
<evidence type="ECO:0000313" key="1">
    <source>
        <dbReference type="EMBL" id="MBW4546704.1"/>
    </source>
</evidence>
<comment type="caution">
    <text evidence="1">The sequence shown here is derived from an EMBL/GenBank/DDBJ whole genome shotgun (WGS) entry which is preliminary data.</text>
</comment>
<dbReference type="SUPFAM" id="SSF53335">
    <property type="entry name" value="S-adenosyl-L-methionine-dependent methyltransferases"/>
    <property type="match status" value="1"/>
</dbReference>
<dbReference type="EMBL" id="JAHHIF010000028">
    <property type="protein sequence ID" value="MBW4546704.1"/>
    <property type="molecule type" value="Genomic_DNA"/>
</dbReference>
<reference evidence="1" key="2">
    <citation type="journal article" date="2022" name="Microbiol. Resour. Announc.">
        <title>Metagenome Sequencing to Explore Phylogenomics of Terrestrial Cyanobacteria.</title>
        <authorList>
            <person name="Ward R.D."/>
            <person name="Stajich J.E."/>
            <person name="Johansen J.R."/>
            <person name="Huntemann M."/>
            <person name="Clum A."/>
            <person name="Foster B."/>
            <person name="Foster B."/>
            <person name="Roux S."/>
            <person name="Palaniappan K."/>
            <person name="Varghese N."/>
            <person name="Mukherjee S."/>
            <person name="Reddy T.B.K."/>
            <person name="Daum C."/>
            <person name="Copeland A."/>
            <person name="Chen I.A."/>
            <person name="Ivanova N.N."/>
            <person name="Kyrpides N.C."/>
            <person name="Shapiro N."/>
            <person name="Eloe-Fadrosh E.A."/>
            <person name="Pietrasiak N."/>
        </authorList>
    </citation>
    <scope>NUCLEOTIDE SEQUENCE</scope>
    <source>
        <strain evidence="1">CPER-KK1</strain>
    </source>
</reference>
<keyword evidence="1" id="KW-0808">Transferase</keyword>
<reference evidence="1" key="1">
    <citation type="submission" date="2021-05" db="EMBL/GenBank/DDBJ databases">
        <authorList>
            <person name="Pietrasiak N."/>
            <person name="Ward R."/>
            <person name="Stajich J.E."/>
            <person name="Kurbessoian T."/>
        </authorList>
    </citation>
    <scope>NUCLEOTIDE SEQUENCE</scope>
    <source>
        <strain evidence="1">CPER-KK1</strain>
    </source>
</reference>
<keyword evidence="1" id="KW-0489">Methyltransferase</keyword>
<accession>A0A951UBB8</accession>
<dbReference type="InterPro" id="IPR029063">
    <property type="entry name" value="SAM-dependent_MTases_sf"/>
</dbReference>
<protein>
    <submittedName>
        <fullName evidence="1">Class I SAM-dependent methyltransferase</fullName>
    </submittedName>
</protein>